<feature type="chain" id="PRO_5015922659" description="Toxin-antitoxin system YwqK family antitoxin" evidence="1">
    <location>
        <begin position="24"/>
        <end position="268"/>
    </location>
</feature>
<dbReference type="Proteomes" id="UP000248079">
    <property type="component" value="Unassembled WGS sequence"/>
</dbReference>
<proteinExistence type="predicted"/>
<dbReference type="AlphaFoldDB" id="A0A2V3ZU72"/>
<feature type="signal peptide" evidence="1">
    <location>
        <begin position="1"/>
        <end position="23"/>
    </location>
</feature>
<dbReference type="EMBL" id="QFLI01000008">
    <property type="protein sequence ID" value="PXX97961.1"/>
    <property type="molecule type" value="Genomic_DNA"/>
</dbReference>
<evidence type="ECO:0000313" key="3">
    <source>
        <dbReference type="Proteomes" id="UP000248079"/>
    </source>
</evidence>
<dbReference type="Gene3D" id="2.20.110.10">
    <property type="entry name" value="Histone H3 K4-specific methyltransferase SET7/9 N-terminal domain"/>
    <property type="match status" value="2"/>
</dbReference>
<reference evidence="2 3" key="1">
    <citation type="submission" date="2018-05" db="EMBL/GenBank/DDBJ databases">
        <title>Marinifilum breve JC075T sp. nov., a marine bacterium isolated from Yongle Blue Hole in the South China Sea.</title>
        <authorList>
            <person name="Fu T."/>
        </authorList>
    </citation>
    <scope>NUCLEOTIDE SEQUENCE [LARGE SCALE GENOMIC DNA]</scope>
    <source>
        <strain evidence="2 3">JC075</strain>
    </source>
</reference>
<accession>A0A2V3ZU72</accession>
<dbReference type="Pfam" id="PF07661">
    <property type="entry name" value="MORN_2"/>
    <property type="match status" value="3"/>
</dbReference>
<dbReference type="InterPro" id="IPR011652">
    <property type="entry name" value="MORN_2"/>
</dbReference>
<dbReference type="SUPFAM" id="SSF82185">
    <property type="entry name" value="Histone H3 K4-specific methyltransferase SET7/9 N-terminal domain"/>
    <property type="match status" value="1"/>
</dbReference>
<dbReference type="PROSITE" id="PS51257">
    <property type="entry name" value="PROKAR_LIPOPROTEIN"/>
    <property type="match status" value="1"/>
</dbReference>
<evidence type="ECO:0000256" key="1">
    <source>
        <dbReference type="SAM" id="SignalP"/>
    </source>
</evidence>
<dbReference type="OrthoDB" id="1120953at2"/>
<keyword evidence="3" id="KW-1185">Reference proteome</keyword>
<evidence type="ECO:0008006" key="4">
    <source>
        <dbReference type="Google" id="ProtNLM"/>
    </source>
</evidence>
<gene>
    <name evidence="2" type="ORF">DF185_16625</name>
</gene>
<comment type="caution">
    <text evidence="2">The sequence shown here is derived from an EMBL/GenBank/DDBJ whole genome shotgun (WGS) entry which is preliminary data.</text>
</comment>
<keyword evidence="1" id="KW-0732">Signal</keyword>
<protein>
    <recommendedName>
        <fullName evidence="4">Toxin-antitoxin system YwqK family antitoxin</fullName>
    </recommendedName>
</protein>
<sequence>MKKIIILSLVAIMFSSCDLIVSAIDSIKTINRETKKQEEVKKEKEVIYKQPKNGVKKYKYDNGSIKSIVTFKDGKKVGVSNTFYKSGEKQYDIPYQDGKKHGKVIWYYKSGKVYRETDYKFGKKDGYQRKYWESGNLKSELVYKNNMLSTGLKEINKSNKLKSTPKILVDKIDRVKTTGEYILRFRLSNGRKKVVYYIGELIEGKYFPADANGFGELTSKNGIAEYKFKVGKGTQLIKNVKLVAIESTSYQNKRVLSVSVPISVRNPQ</sequence>
<dbReference type="RefSeq" id="WP_110361893.1">
    <property type="nucleotide sequence ID" value="NZ_QFLI01000008.1"/>
</dbReference>
<evidence type="ECO:0000313" key="2">
    <source>
        <dbReference type="EMBL" id="PXX97961.1"/>
    </source>
</evidence>
<organism evidence="2 3">
    <name type="scientific">Marinifilum breve</name>
    <dbReference type="NCBI Taxonomy" id="2184082"/>
    <lineage>
        <taxon>Bacteria</taxon>
        <taxon>Pseudomonadati</taxon>
        <taxon>Bacteroidota</taxon>
        <taxon>Bacteroidia</taxon>
        <taxon>Marinilabiliales</taxon>
        <taxon>Marinifilaceae</taxon>
    </lineage>
</organism>
<name>A0A2V3ZU72_9BACT</name>